<dbReference type="PRINTS" id="PR00344">
    <property type="entry name" value="BCTRLSENSOR"/>
</dbReference>
<dbReference type="InterPro" id="IPR036890">
    <property type="entry name" value="HATPase_C_sf"/>
</dbReference>
<comment type="subcellular location">
    <subcellularLocation>
        <location evidence="2">Cell membrane</location>
        <topology evidence="2">Multi-pass membrane protein</topology>
    </subcellularLocation>
</comment>
<dbReference type="CDD" id="cd06225">
    <property type="entry name" value="HAMP"/>
    <property type="match status" value="1"/>
</dbReference>
<keyword evidence="10" id="KW-0067">ATP-binding</keyword>
<organism evidence="17 18">
    <name type="scientific">Paenibacillus glycanilyticus</name>
    <dbReference type="NCBI Taxonomy" id="126569"/>
    <lineage>
        <taxon>Bacteria</taxon>
        <taxon>Bacillati</taxon>
        <taxon>Bacillota</taxon>
        <taxon>Bacilli</taxon>
        <taxon>Bacillales</taxon>
        <taxon>Paenibacillaceae</taxon>
        <taxon>Paenibacillus</taxon>
    </lineage>
</organism>
<gene>
    <name evidence="17" type="ORF">PghCCS26_51040</name>
</gene>
<evidence type="ECO:0000256" key="8">
    <source>
        <dbReference type="ARBA" id="ARBA00022741"/>
    </source>
</evidence>
<keyword evidence="5" id="KW-0597">Phosphoprotein</keyword>
<dbReference type="SUPFAM" id="SSF55874">
    <property type="entry name" value="ATPase domain of HSP90 chaperone/DNA topoisomerase II/histidine kinase"/>
    <property type="match status" value="1"/>
</dbReference>
<evidence type="ECO:0000256" key="14">
    <source>
        <dbReference type="SAM" id="Phobius"/>
    </source>
</evidence>
<evidence type="ECO:0000256" key="6">
    <source>
        <dbReference type="ARBA" id="ARBA00022679"/>
    </source>
</evidence>
<evidence type="ECO:0000313" key="17">
    <source>
        <dbReference type="EMBL" id="GMK47974.1"/>
    </source>
</evidence>
<keyword evidence="4" id="KW-1003">Cell membrane</keyword>
<evidence type="ECO:0000256" key="2">
    <source>
        <dbReference type="ARBA" id="ARBA00004651"/>
    </source>
</evidence>
<evidence type="ECO:0000256" key="12">
    <source>
        <dbReference type="ARBA" id="ARBA00023012"/>
    </source>
</evidence>
<keyword evidence="12" id="KW-0902">Two-component regulatory system</keyword>
<keyword evidence="6" id="KW-0808">Transferase</keyword>
<sequence length="590" mass="66941">MPFHTRSLVVKLILSLSLIVILTSSITGIIVYRSNQNMFREEIRSQFLQNNKQALQRINQNIHEVERISQSIVFHPTVVKILTNSLNNEGKVEQLQLMYDMVSQAKLDAPHIRAMFIFNLRGDSYYNANYGAVSMLDKPTRSIINQELEGTNGALTWFRLKLTSSADPSGYRYMIIAARVMKSTYQETYGTLVLVLDEGFFSEVIDDIGQTGGIVYLLDRKDRLLFSQRSQDDATAETDYPDSIPLQHDQEERASVVQSTAQGNYLFVKNISDSGIFKLISGLGLSALDKRNADILKTIAISGLSSILLTGLLLTLTSTRLLRPLGNLVSGMRRLRSGQMNARVEVRSKDELAFLGESFNDMADNIQKLIDEVLLKQLREKEAELRAIQAQLNPHFLYNILNEIYWKLYLQNAKDTAGIIQSLSKILQYSLKPIEQPSTLREELEQLRSYINIQMSLFHPDLELDIQTDEQLLGMEMQRLLLQPAVENVFVHAFADKTKADKKLLRIHVYQEQEHLRVDVTDNGKGIEPETLLKLEAGERDVHGNHLGIHNVERRIQLVYGAPYGLRFESRPNAGTTVSFILPISKEDSA</sequence>
<dbReference type="InterPro" id="IPR003594">
    <property type="entry name" value="HATPase_dom"/>
</dbReference>
<evidence type="ECO:0000313" key="18">
    <source>
        <dbReference type="Proteomes" id="UP001285921"/>
    </source>
</evidence>
<keyword evidence="8" id="KW-0547">Nucleotide-binding</keyword>
<proteinExistence type="predicted"/>
<keyword evidence="13 14" id="KW-0472">Membrane</keyword>
<dbReference type="Pfam" id="PF06580">
    <property type="entry name" value="His_kinase"/>
    <property type="match status" value="1"/>
</dbReference>
<evidence type="ECO:0000256" key="10">
    <source>
        <dbReference type="ARBA" id="ARBA00022840"/>
    </source>
</evidence>
<evidence type="ECO:0000256" key="5">
    <source>
        <dbReference type="ARBA" id="ARBA00022553"/>
    </source>
</evidence>
<dbReference type="InterPro" id="IPR005467">
    <property type="entry name" value="His_kinase_dom"/>
</dbReference>
<name>A0ABQ6NTY2_9BACL</name>
<keyword evidence="18" id="KW-1185">Reference proteome</keyword>
<dbReference type="Pfam" id="PF02518">
    <property type="entry name" value="HATPase_c"/>
    <property type="match status" value="1"/>
</dbReference>
<evidence type="ECO:0000256" key="4">
    <source>
        <dbReference type="ARBA" id="ARBA00022475"/>
    </source>
</evidence>
<evidence type="ECO:0000256" key="1">
    <source>
        <dbReference type="ARBA" id="ARBA00000085"/>
    </source>
</evidence>
<keyword evidence="7 14" id="KW-0812">Transmembrane</keyword>
<accession>A0ABQ6NTY2</accession>
<dbReference type="PROSITE" id="PS50885">
    <property type="entry name" value="HAMP"/>
    <property type="match status" value="1"/>
</dbReference>
<evidence type="ECO:0000256" key="11">
    <source>
        <dbReference type="ARBA" id="ARBA00022989"/>
    </source>
</evidence>
<feature type="domain" description="Histidine kinase" evidence="15">
    <location>
        <begin position="361"/>
        <end position="586"/>
    </location>
</feature>
<dbReference type="Gene3D" id="6.10.340.10">
    <property type="match status" value="1"/>
</dbReference>
<dbReference type="Proteomes" id="UP001285921">
    <property type="component" value="Unassembled WGS sequence"/>
</dbReference>
<keyword evidence="11 14" id="KW-1133">Transmembrane helix</keyword>
<dbReference type="PANTHER" id="PTHR34220">
    <property type="entry name" value="SENSOR HISTIDINE KINASE YPDA"/>
    <property type="match status" value="1"/>
</dbReference>
<evidence type="ECO:0000256" key="13">
    <source>
        <dbReference type="ARBA" id="ARBA00023136"/>
    </source>
</evidence>
<comment type="catalytic activity">
    <reaction evidence="1">
        <text>ATP + protein L-histidine = ADP + protein N-phospho-L-histidine.</text>
        <dbReference type="EC" id="2.7.13.3"/>
    </reaction>
</comment>
<protein>
    <recommendedName>
        <fullName evidence="3">histidine kinase</fullName>
        <ecNumber evidence="3">2.7.13.3</ecNumber>
    </recommendedName>
</protein>
<keyword evidence="9 17" id="KW-0418">Kinase</keyword>
<reference evidence="17 18" key="1">
    <citation type="submission" date="2023-05" db="EMBL/GenBank/DDBJ databases">
        <title>Draft genome of Paenibacillus sp. CCS26.</title>
        <authorList>
            <person name="Akita H."/>
            <person name="Shinto Y."/>
            <person name="Kimura Z."/>
        </authorList>
    </citation>
    <scope>NUCLEOTIDE SEQUENCE [LARGE SCALE GENOMIC DNA]</scope>
    <source>
        <strain evidence="17 18">CCS26</strain>
    </source>
</reference>
<evidence type="ECO:0000259" key="16">
    <source>
        <dbReference type="PROSITE" id="PS50885"/>
    </source>
</evidence>
<dbReference type="PANTHER" id="PTHR34220:SF11">
    <property type="entry name" value="SENSOR PROTEIN KINASE HPTS"/>
    <property type="match status" value="1"/>
</dbReference>
<evidence type="ECO:0000256" key="9">
    <source>
        <dbReference type="ARBA" id="ARBA00022777"/>
    </source>
</evidence>
<dbReference type="SMART" id="SM00304">
    <property type="entry name" value="HAMP"/>
    <property type="match status" value="1"/>
</dbReference>
<dbReference type="InterPro" id="IPR010559">
    <property type="entry name" value="Sig_transdc_His_kin_internal"/>
</dbReference>
<comment type="caution">
    <text evidence="17">The sequence shown here is derived from an EMBL/GenBank/DDBJ whole genome shotgun (WGS) entry which is preliminary data.</text>
</comment>
<dbReference type="InterPro" id="IPR003660">
    <property type="entry name" value="HAMP_dom"/>
</dbReference>
<dbReference type="InterPro" id="IPR004358">
    <property type="entry name" value="Sig_transdc_His_kin-like_C"/>
</dbReference>
<dbReference type="EMBL" id="BTCL01000024">
    <property type="protein sequence ID" value="GMK47974.1"/>
    <property type="molecule type" value="Genomic_DNA"/>
</dbReference>
<dbReference type="Gene3D" id="3.30.565.10">
    <property type="entry name" value="Histidine kinase-like ATPase, C-terminal domain"/>
    <property type="match status" value="1"/>
</dbReference>
<dbReference type="Pfam" id="PF00672">
    <property type="entry name" value="HAMP"/>
    <property type="match status" value="1"/>
</dbReference>
<dbReference type="InterPro" id="IPR050640">
    <property type="entry name" value="Bact_2-comp_sensor_kinase"/>
</dbReference>
<dbReference type="GO" id="GO:0016301">
    <property type="term" value="F:kinase activity"/>
    <property type="evidence" value="ECO:0007669"/>
    <property type="project" value="UniProtKB-KW"/>
</dbReference>
<feature type="domain" description="HAMP" evidence="16">
    <location>
        <begin position="319"/>
        <end position="371"/>
    </location>
</feature>
<evidence type="ECO:0000256" key="3">
    <source>
        <dbReference type="ARBA" id="ARBA00012438"/>
    </source>
</evidence>
<dbReference type="SMART" id="SM00387">
    <property type="entry name" value="HATPase_c"/>
    <property type="match status" value="1"/>
</dbReference>
<evidence type="ECO:0000256" key="7">
    <source>
        <dbReference type="ARBA" id="ARBA00022692"/>
    </source>
</evidence>
<dbReference type="EC" id="2.7.13.3" evidence="3"/>
<dbReference type="PROSITE" id="PS50109">
    <property type="entry name" value="HIS_KIN"/>
    <property type="match status" value="1"/>
</dbReference>
<evidence type="ECO:0000259" key="15">
    <source>
        <dbReference type="PROSITE" id="PS50109"/>
    </source>
</evidence>
<dbReference type="SUPFAM" id="SSF158472">
    <property type="entry name" value="HAMP domain-like"/>
    <property type="match status" value="1"/>
</dbReference>
<dbReference type="RefSeq" id="WP_317981800.1">
    <property type="nucleotide sequence ID" value="NZ_BTCL01000024.1"/>
</dbReference>
<feature type="transmembrane region" description="Helical" evidence="14">
    <location>
        <begin position="12"/>
        <end position="32"/>
    </location>
</feature>